<evidence type="ECO:0000313" key="1">
    <source>
        <dbReference type="EMBL" id="KAJ7516702.1"/>
    </source>
</evidence>
<comment type="caution">
    <text evidence="1">The sequence shown here is derived from an EMBL/GenBank/DDBJ whole genome shotgun (WGS) entry which is preliminary data.</text>
</comment>
<proteinExistence type="predicted"/>
<sequence>MQAMVGGGRLPLFDAHCHLQDPRIAHCMPHLLTAAVEAGVRWFAVNGTSEQDWDVVRKMGDTYPTVIPCFGLHPWYVANRSPSWFSTLQSKLEAVPTAAVGEVGLDKGSHCQTIDFETQVEVLKKQLQLAQTLQRPVAVHCVNAFGSLQDILQEMGTFPAGIIMHSYSGPAEMVRMLAKYGAYFSFSGFFTSMKVEKAKQVLLQVPLDRILLETDAPDAFPRLDPSNLYWVPEDHASSSKGSGDNSNAEDHAIEGLPNLNVQHNQAGGTEKISKSKVKAKIKSLSRRSVLNHPSNIYALLSYISSLLGTSEEELSHITFGNAMHLYSFSGSKVV</sequence>
<name>A0ACC2AGQ1_DIPCM</name>
<dbReference type="Proteomes" id="UP001162992">
    <property type="component" value="Chromosome 22"/>
</dbReference>
<dbReference type="EMBL" id="CM055113">
    <property type="protein sequence ID" value="KAJ7516702.1"/>
    <property type="molecule type" value="Genomic_DNA"/>
</dbReference>
<gene>
    <name evidence="1" type="ORF">O6H91_22G068200</name>
</gene>
<keyword evidence="2" id="KW-1185">Reference proteome</keyword>
<accession>A0ACC2AGQ1</accession>
<evidence type="ECO:0000313" key="2">
    <source>
        <dbReference type="Proteomes" id="UP001162992"/>
    </source>
</evidence>
<reference evidence="2" key="1">
    <citation type="journal article" date="2024" name="Proc. Natl. Acad. Sci. U.S.A.">
        <title>Extraordinary preservation of gene collinearity over three hundred million years revealed in homosporous lycophytes.</title>
        <authorList>
            <person name="Li C."/>
            <person name="Wickell D."/>
            <person name="Kuo L.Y."/>
            <person name="Chen X."/>
            <person name="Nie B."/>
            <person name="Liao X."/>
            <person name="Peng D."/>
            <person name="Ji J."/>
            <person name="Jenkins J."/>
            <person name="Williams M."/>
            <person name="Shu S."/>
            <person name="Plott C."/>
            <person name="Barry K."/>
            <person name="Rajasekar S."/>
            <person name="Grimwood J."/>
            <person name="Han X."/>
            <person name="Sun S."/>
            <person name="Hou Z."/>
            <person name="He W."/>
            <person name="Dai G."/>
            <person name="Sun C."/>
            <person name="Schmutz J."/>
            <person name="Leebens-Mack J.H."/>
            <person name="Li F.W."/>
            <person name="Wang L."/>
        </authorList>
    </citation>
    <scope>NUCLEOTIDE SEQUENCE [LARGE SCALE GENOMIC DNA]</scope>
    <source>
        <strain evidence="2">cv. PW_Plant_1</strain>
    </source>
</reference>
<organism evidence="1 2">
    <name type="scientific">Diphasiastrum complanatum</name>
    <name type="common">Issler's clubmoss</name>
    <name type="synonym">Lycopodium complanatum</name>
    <dbReference type="NCBI Taxonomy" id="34168"/>
    <lineage>
        <taxon>Eukaryota</taxon>
        <taxon>Viridiplantae</taxon>
        <taxon>Streptophyta</taxon>
        <taxon>Embryophyta</taxon>
        <taxon>Tracheophyta</taxon>
        <taxon>Lycopodiopsida</taxon>
        <taxon>Lycopodiales</taxon>
        <taxon>Lycopodiaceae</taxon>
        <taxon>Lycopodioideae</taxon>
        <taxon>Diphasiastrum</taxon>
    </lineage>
</organism>
<protein>
    <submittedName>
        <fullName evidence="1">Uncharacterized protein</fullName>
    </submittedName>
</protein>